<proteinExistence type="evidence at transcript level"/>
<dbReference type="SUPFAM" id="SSF51445">
    <property type="entry name" value="(Trans)glycosidases"/>
    <property type="match status" value="1"/>
</dbReference>
<evidence type="ECO:0000313" key="2">
    <source>
        <dbReference type="EMBL" id="ADX07325.1"/>
    </source>
</evidence>
<reference evidence="2" key="1">
    <citation type="submission" date="2009-11" db="EMBL/GenBank/DDBJ databases">
        <title>Useful genes from Flammulina velutipes.</title>
        <authorList>
            <person name="Yoon H."/>
            <person name="Kim J.-G."/>
            <person name="Lee B.-M."/>
            <person name="Kong W.-S."/>
            <person name="Lee C.-S."/>
            <person name="Choi J.-W."/>
        </authorList>
    </citation>
    <scope>NUCLEOTIDE SEQUENCE</scope>
    <source>
        <strain evidence="2">KACC 42777</strain>
    </source>
</reference>
<feature type="signal peptide" evidence="1">
    <location>
        <begin position="1"/>
        <end position="20"/>
    </location>
</feature>
<protein>
    <submittedName>
        <fullName evidence="2">Putative B-(1-6) glucan synthase</fullName>
    </submittedName>
</protein>
<dbReference type="EMBL" id="GU169890">
    <property type="protein sequence ID" value="ADX07325.1"/>
    <property type="molecule type" value="mRNA"/>
</dbReference>
<dbReference type="AlphaFoldDB" id="G8A551"/>
<feature type="chain" id="PRO_5003507367" evidence="1">
    <location>
        <begin position="21"/>
        <end position="307"/>
    </location>
</feature>
<keyword evidence="1" id="KW-0732">Signal</keyword>
<dbReference type="InterPro" id="IPR017853">
    <property type="entry name" value="GH"/>
</dbReference>
<accession>G8A551</accession>
<sequence length="307" mass="34328">MASNYLSLAYLLLLAVSGNAIPIVDIPIIGSTNISLANSAASCFPALGFSMPSWVPSSTNGWWCDPSTEYAFVGFSYEVTECQSKETLKREFKDIRNKFSGRYVRLYGACDRAGFYDDVIDAAWEATVGVHALIWFGFDNSPIWQTRRNQLFLTLHTNPKAKFVTRLVQFGSEPLYDDVLDVGTLASQVWAAKANLQNLGIPVTISEMASEFLGAGLKRSQLVYPTRERQEDIHVGGSSLVFSQPTNVGNEADYFNLLDSKCEFFKTVAGGGVGWFAHIYADGQEPGYGIYDVYWREKFWFRPRTRC</sequence>
<evidence type="ECO:0000256" key="1">
    <source>
        <dbReference type="SAM" id="SignalP"/>
    </source>
</evidence>
<name>G8A551_FLAVE</name>
<organism evidence="2">
    <name type="scientific">Flammulina velutipes</name>
    <name type="common">Agaricus velutipes</name>
    <dbReference type="NCBI Taxonomy" id="38945"/>
    <lineage>
        <taxon>Eukaryota</taxon>
        <taxon>Fungi</taxon>
        <taxon>Dikarya</taxon>
        <taxon>Basidiomycota</taxon>
        <taxon>Agaricomycotina</taxon>
        <taxon>Agaricomycetes</taxon>
        <taxon>Agaricomycetidae</taxon>
        <taxon>Agaricales</taxon>
        <taxon>Marasmiineae</taxon>
        <taxon>Physalacriaceae</taxon>
        <taxon>Flammulina</taxon>
    </lineage>
</organism>